<gene>
    <name evidence="2" type="ORF">CTI12_AA364900</name>
</gene>
<proteinExistence type="predicted"/>
<keyword evidence="3" id="KW-1185">Reference proteome</keyword>
<feature type="compositionally biased region" description="Basic and acidic residues" evidence="1">
    <location>
        <begin position="1"/>
        <end position="11"/>
    </location>
</feature>
<evidence type="ECO:0000256" key="1">
    <source>
        <dbReference type="SAM" id="MobiDB-lite"/>
    </source>
</evidence>
<dbReference type="PANTHER" id="PTHR45023:SF13">
    <property type="entry name" value="PUTATIVE-RELATED"/>
    <property type="match status" value="1"/>
</dbReference>
<evidence type="ECO:0000313" key="2">
    <source>
        <dbReference type="EMBL" id="PWA62307.1"/>
    </source>
</evidence>
<evidence type="ECO:0000313" key="3">
    <source>
        <dbReference type="Proteomes" id="UP000245207"/>
    </source>
</evidence>
<dbReference type="OrthoDB" id="1225588at2759"/>
<keyword evidence="2" id="KW-0238">DNA-binding</keyword>
<dbReference type="Proteomes" id="UP000245207">
    <property type="component" value="Unassembled WGS sequence"/>
</dbReference>
<sequence length="220" mass="25626">MEPKKNRDPRKSGRGSRGGASRGSIRPRVQPIHESSSQPVYRPQMYSQSQPGYETSPPQPGYRPQMYPQSPPFYYNQQPLPQLPTNFDARDRVSEPLPIHDYNEDDEFFDNVDVIPETQPIDEEVEEVEEVPKRGKRPPKNWTQDEEEALAMAWIKISVDREVGDRQKKEVFWGRVTGHFKTLVPGTERNHHQLNSKWTPMHHMIQAFNGYYIQAIRVAM</sequence>
<feature type="region of interest" description="Disordered" evidence="1">
    <location>
        <begin position="1"/>
        <end position="86"/>
    </location>
</feature>
<feature type="compositionally biased region" description="Polar residues" evidence="1">
    <location>
        <begin position="33"/>
        <end position="53"/>
    </location>
</feature>
<dbReference type="PANTHER" id="PTHR45023">
    <property type="match status" value="1"/>
</dbReference>
<accession>A0A2U1MM48</accession>
<dbReference type="GO" id="GO:0003677">
    <property type="term" value="F:DNA binding"/>
    <property type="evidence" value="ECO:0007669"/>
    <property type="project" value="UniProtKB-KW"/>
</dbReference>
<name>A0A2U1MM48_ARTAN</name>
<protein>
    <submittedName>
        <fullName evidence="2">Myb-like domain, Myb/SANT-like DNA-binding domain protein</fullName>
    </submittedName>
</protein>
<organism evidence="2 3">
    <name type="scientific">Artemisia annua</name>
    <name type="common">Sweet wormwood</name>
    <dbReference type="NCBI Taxonomy" id="35608"/>
    <lineage>
        <taxon>Eukaryota</taxon>
        <taxon>Viridiplantae</taxon>
        <taxon>Streptophyta</taxon>
        <taxon>Embryophyta</taxon>
        <taxon>Tracheophyta</taxon>
        <taxon>Spermatophyta</taxon>
        <taxon>Magnoliopsida</taxon>
        <taxon>eudicotyledons</taxon>
        <taxon>Gunneridae</taxon>
        <taxon>Pentapetalae</taxon>
        <taxon>asterids</taxon>
        <taxon>campanulids</taxon>
        <taxon>Asterales</taxon>
        <taxon>Asteraceae</taxon>
        <taxon>Asteroideae</taxon>
        <taxon>Anthemideae</taxon>
        <taxon>Artemisiinae</taxon>
        <taxon>Artemisia</taxon>
    </lineage>
</organism>
<reference evidence="2 3" key="1">
    <citation type="journal article" date="2018" name="Mol. Plant">
        <title>The genome of Artemisia annua provides insight into the evolution of Asteraceae family and artemisinin biosynthesis.</title>
        <authorList>
            <person name="Shen Q."/>
            <person name="Zhang L."/>
            <person name="Liao Z."/>
            <person name="Wang S."/>
            <person name="Yan T."/>
            <person name="Shi P."/>
            <person name="Liu M."/>
            <person name="Fu X."/>
            <person name="Pan Q."/>
            <person name="Wang Y."/>
            <person name="Lv Z."/>
            <person name="Lu X."/>
            <person name="Zhang F."/>
            <person name="Jiang W."/>
            <person name="Ma Y."/>
            <person name="Chen M."/>
            <person name="Hao X."/>
            <person name="Li L."/>
            <person name="Tang Y."/>
            <person name="Lv G."/>
            <person name="Zhou Y."/>
            <person name="Sun X."/>
            <person name="Brodelius P.E."/>
            <person name="Rose J.K.C."/>
            <person name="Tang K."/>
        </authorList>
    </citation>
    <scope>NUCLEOTIDE SEQUENCE [LARGE SCALE GENOMIC DNA]</scope>
    <source>
        <strain evidence="3">cv. Huhao1</strain>
        <tissue evidence="2">Leaf</tissue>
    </source>
</reference>
<comment type="caution">
    <text evidence="2">The sequence shown here is derived from an EMBL/GenBank/DDBJ whole genome shotgun (WGS) entry which is preliminary data.</text>
</comment>
<dbReference type="AlphaFoldDB" id="A0A2U1MM48"/>
<feature type="compositionally biased region" description="Polar residues" evidence="1">
    <location>
        <begin position="75"/>
        <end position="85"/>
    </location>
</feature>
<dbReference type="EMBL" id="PKPP01004895">
    <property type="protein sequence ID" value="PWA62307.1"/>
    <property type="molecule type" value="Genomic_DNA"/>
</dbReference>